<evidence type="ECO:0000313" key="4">
    <source>
        <dbReference type="Proteomes" id="UP000198304"/>
    </source>
</evidence>
<reference evidence="3 4" key="1">
    <citation type="submission" date="2017-06" db="EMBL/GenBank/DDBJ databases">
        <authorList>
            <person name="Kim H.J."/>
            <person name="Triplett B.A."/>
        </authorList>
    </citation>
    <scope>NUCLEOTIDE SEQUENCE [LARGE SCALE GENOMIC DNA]</scope>
    <source>
        <strain evidence="3 4">SCA</strain>
    </source>
</reference>
<dbReference type="Proteomes" id="UP000198304">
    <property type="component" value="Unassembled WGS sequence"/>
</dbReference>
<dbReference type="PANTHER" id="PTHR43736:SF2">
    <property type="entry name" value="MUTT_NUDIX FAMILY PROTEIN"/>
    <property type="match status" value="1"/>
</dbReference>
<protein>
    <submittedName>
        <fullName evidence="3">NUDIX domain-containing protein</fullName>
    </submittedName>
</protein>
<name>A0A239LD67_9FIRM</name>
<dbReference type="RefSeq" id="WP_089285634.1">
    <property type="nucleotide sequence ID" value="NZ_FZOJ01000071.1"/>
</dbReference>
<dbReference type="OrthoDB" id="9804442at2"/>
<dbReference type="EMBL" id="FZOJ01000071">
    <property type="protein sequence ID" value="SNT27783.1"/>
    <property type="molecule type" value="Genomic_DNA"/>
</dbReference>
<dbReference type="GO" id="GO:0016787">
    <property type="term" value="F:hydrolase activity"/>
    <property type="evidence" value="ECO:0007669"/>
    <property type="project" value="UniProtKB-KW"/>
</dbReference>
<dbReference type="PRINTS" id="PR00502">
    <property type="entry name" value="NUDIXFAMILY"/>
</dbReference>
<keyword evidence="1" id="KW-0378">Hydrolase</keyword>
<dbReference type="CDD" id="cd04688">
    <property type="entry name" value="NUDIX_Hydrolase"/>
    <property type="match status" value="1"/>
</dbReference>
<sequence>MKRKDWCFRDENSICNFRSVGVLIRNNRILVQCDNNEYALPGGHVAIGETSEKTLIREYREETGADIFCNRLIWIEETFWKWGSRDAHGIAFYYLISLKNDADIPDDSFVSQKDNCNIMLKWVSIEEMKRLTIYPSFIKDKIENISDGIEHFVSLE</sequence>
<dbReference type="PANTHER" id="PTHR43736">
    <property type="entry name" value="ADP-RIBOSE PYROPHOSPHATASE"/>
    <property type="match status" value="1"/>
</dbReference>
<dbReference type="InterPro" id="IPR015797">
    <property type="entry name" value="NUDIX_hydrolase-like_dom_sf"/>
</dbReference>
<feature type="domain" description="Nudix hydrolase" evidence="2">
    <location>
        <begin position="7"/>
        <end position="147"/>
    </location>
</feature>
<dbReference type="InterPro" id="IPR000086">
    <property type="entry name" value="NUDIX_hydrolase_dom"/>
</dbReference>
<evidence type="ECO:0000259" key="2">
    <source>
        <dbReference type="PROSITE" id="PS51462"/>
    </source>
</evidence>
<dbReference type="Gene3D" id="3.90.79.10">
    <property type="entry name" value="Nucleoside Triphosphate Pyrophosphohydrolase"/>
    <property type="match status" value="1"/>
</dbReference>
<dbReference type="SUPFAM" id="SSF55811">
    <property type="entry name" value="Nudix"/>
    <property type="match status" value="1"/>
</dbReference>
<dbReference type="PROSITE" id="PS51462">
    <property type="entry name" value="NUDIX"/>
    <property type="match status" value="1"/>
</dbReference>
<accession>A0A239LD67</accession>
<dbReference type="Pfam" id="PF00293">
    <property type="entry name" value="NUDIX"/>
    <property type="match status" value="1"/>
</dbReference>
<dbReference type="AlphaFoldDB" id="A0A239LD67"/>
<evidence type="ECO:0000313" key="3">
    <source>
        <dbReference type="EMBL" id="SNT27783.1"/>
    </source>
</evidence>
<organism evidence="3 4">
    <name type="scientific">Anaerovirgula multivorans</name>
    <dbReference type="NCBI Taxonomy" id="312168"/>
    <lineage>
        <taxon>Bacteria</taxon>
        <taxon>Bacillati</taxon>
        <taxon>Bacillota</taxon>
        <taxon>Clostridia</taxon>
        <taxon>Peptostreptococcales</taxon>
        <taxon>Natronincolaceae</taxon>
        <taxon>Anaerovirgula</taxon>
    </lineage>
</organism>
<evidence type="ECO:0000256" key="1">
    <source>
        <dbReference type="ARBA" id="ARBA00022801"/>
    </source>
</evidence>
<dbReference type="InterPro" id="IPR020476">
    <property type="entry name" value="Nudix_hydrolase"/>
</dbReference>
<proteinExistence type="predicted"/>
<gene>
    <name evidence="3" type="ORF">SAMN05446037_10713</name>
</gene>
<keyword evidence="4" id="KW-1185">Reference proteome</keyword>